<dbReference type="EMBL" id="JASBWV010000006">
    <property type="protein sequence ID" value="KAJ9126020.1"/>
    <property type="molecule type" value="Genomic_DNA"/>
</dbReference>
<gene>
    <name evidence="1" type="ORF">QFC24_002292</name>
</gene>
<dbReference type="Proteomes" id="UP001234202">
    <property type="component" value="Unassembled WGS sequence"/>
</dbReference>
<sequence>MQKPPPLSPPFINLLPPSLLSPSEFPNTHHHPPGQHSTPPPPSPTPQAERESLLFYSNITGFYRKGHVSTLNLTHPNYPIWSPEPESNSKSGKGTPRGSNHGALTHLDEFWSHLLPASKHPSQHTPNSNTNTTTTDKQPLPHIPSLINSTARAFNHTLAAEKRGTTWDWGKVTSWEISMKERGVVVRDDQTGEEVVGVVVPGGGGGGGDTGGNELGGKKKEKEKQVVVAGGNDTYSEWSWVHVRLHLFLLFCPLHHHTT</sequence>
<evidence type="ECO:0000313" key="1">
    <source>
        <dbReference type="EMBL" id="KAJ9126020.1"/>
    </source>
</evidence>
<reference evidence="1" key="1">
    <citation type="submission" date="2023-04" db="EMBL/GenBank/DDBJ databases">
        <title>Draft Genome sequencing of Naganishia species isolated from polar environments using Oxford Nanopore Technology.</title>
        <authorList>
            <person name="Leo P."/>
            <person name="Venkateswaran K."/>
        </authorList>
    </citation>
    <scope>NUCLEOTIDE SEQUENCE</scope>
    <source>
        <strain evidence="1">DBVPG 5303</strain>
    </source>
</reference>
<evidence type="ECO:0000313" key="2">
    <source>
        <dbReference type="Proteomes" id="UP001234202"/>
    </source>
</evidence>
<keyword evidence="2" id="KW-1185">Reference proteome</keyword>
<protein>
    <submittedName>
        <fullName evidence="1">Uncharacterized protein</fullName>
    </submittedName>
</protein>
<comment type="caution">
    <text evidence="1">The sequence shown here is derived from an EMBL/GenBank/DDBJ whole genome shotgun (WGS) entry which is preliminary data.</text>
</comment>
<organism evidence="1 2">
    <name type="scientific">Naganishia onofrii</name>
    <dbReference type="NCBI Taxonomy" id="1851511"/>
    <lineage>
        <taxon>Eukaryota</taxon>
        <taxon>Fungi</taxon>
        <taxon>Dikarya</taxon>
        <taxon>Basidiomycota</taxon>
        <taxon>Agaricomycotina</taxon>
        <taxon>Tremellomycetes</taxon>
        <taxon>Filobasidiales</taxon>
        <taxon>Filobasidiaceae</taxon>
        <taxon>Naganishia</taxon>
    </lineage>
</organism>
<accession>A0ACC2XQU1</accession>
<name>A0ACC2XQU1_9TREE</name>
<proteinExistence type="predicted"/>